<organism evidence="2 3">
    <name type="scientific">Funneliformis caledonium</name>
    <dbReference type="NCBI Taxonomy" id="1117310"/>
    <lineage>
        <taxon>Eukaryota</taxon>
        <taxon>Fungi</taxon>
        <taxon>Fungi incertae sedis</taxon>
        <taxon>Mucoromycota</taxon>
        <taxon>Glomeromycotina</taxon>
        <taxon>Glomeromycetes</taxon>
        <taxon>Glomerales</taxon>
        <taxon>Glomeraceae</taxon>
        <taxon>Funneliformis</taxon>
    </lineage>
</organism>
<feature type="chain" id="PRO_5040425406" evidence="1">
    <location>
        <begin position="20"/>
        <end position="60"/>
    </location>
</feature>
<name>A0A9N9BSY4_9GLOM</name>
<protein>
    <submittedName>
        <fullName evidence="2">11202_t:CDS:1</fullName>
    </submittedName>
</protein>
<accession>A0A9N9BSY4</accession>
<evidence type="ECO:0000313" key="3">
    <source>
        <dbReference type="Proteomes" id="UP000789570"/>
    </source>
</evidence>
<proteinExistence type="predicted"/>
<keyword evidence="1" id="KW-0732">Signal</keyword>
<evidence type="ECO:0000256" key="1">
    <source>
        <dbReference type="SAM" id="SignalP"/>
    </source>
</evidence>
<dbReference type="AlphaFoldDB" id="A0A9N9BSY4"/>
<dbReference type="EMBL" id="CAJVPQ010001885">
    <property type="protein sequence ID" value="CAG8574208.1"/>
    <property type="molecule type" value="Genomic_DNA"/>
</dbReference>
<reference evidence="2" key="1">
    <citation type="submission" date="2021-06" db="EMBL/GenBank/DDBJ databases">
        <authorList>
            <person name="Kallberg Y."/>
            <person name="Tangrot J."/>
            <person name="Rosling A."/>
        </authorList>
    </citation>
    <scope>NUCLEOTIDE SEQUENCE</scope>
    <source>
        <strain evidence="2">UK204</strain>
    </source>
</reference>
<feature type="signal peptide" evidence="1">
    <location>
        <begin position="1"/>
        <end position="19"/>
    </location>
</feature>
<sequence>MKLNLLLAILLTLVVISQAAPTGTIEERSDCPPYTEAASSCDLVFIFNDMQNHYGTSFST</sequence>
<evidence type="ECO:0000313" key="2">
    <source>
        <dbReference type="EMBL" id="CAG8574208.1"/>
    </source>
</evidence>
<gene>
    <name evidence="2" type="ORF">FCALED_LOCUS7248</name>
</gene>
<keyword evidence="3" id="KW-1185">Reference proteome</keyword>
<comment type="caution">
    <text evidence="2">The sequence shown here is derived from an EMBL/GenBank/DDBJ whole genome shotgun (WGS) entry which is preliminary data.</text>
</comment>
<dbReference type="Proteomes" id="UP000789570">
    <property type="component" value="Unassembled WGS sequence"/>
</dbReference>